<comment type="caution">
    <text evidence="2">The sequence shown here is derived from an EMBL/GenBank/DDBJ whole genome shotgun (WGS) entry which is preliminary data.</text>
</comment>
<dbReference type="AlphaFoldDB" id="A0A2V3IEP3"/>
<proteinExistence type="predicted"/>
<gene>
    <name evidence="2" type="ORF">BWQ96_09749</name>
</gene>
<keyword evidence="3" id="KW-1185">Reference proteome</keyword>
<dbReference type="OrthoDB" id="1677369at2759"/>
<sequence>MSGEEAACAQNGLEEGGSPSRGKNLTWDEEETQALVRAAAAVCTDPAVGSSMSGAELGRRIRSVFIKDNGRPQHACSLRRTGCELDQRRWDGRSADGCRKYWDRIRAECTRFKACYDRVIAMNLTGNVGPEDLIRCAALIYSDGSNSLSHLYDCVRNPNYHIAKRFKFKTSFTFLNENTILLQANGIDEVKKSGDVLLERPMGTKKAKKLKEGKVDGARSGQDGFADSIRRIESILSDSVREKALMAKEKVALQREKLDWEMASKLLASESGVSLEEKREIRSLLKCRLLRRLACGGENNTHPNKKRRMSLEEHEEMHTVQAKVSGNNQTAEALLQLSTRMENTVNTDVEQ</sequence>
<feature type="region of interest" description="Disordered" evidence="1">
    <location>
        <begin position="1"/>
        <end position="25"/>
    </location>
</feature>
<protein>
    <submittedName>
        <fullName evidence="2">Uncharacterized protein</fullName>
    </submittedName>
</protein>
<evidence type="ECO:0000313" key="3">
    <source>
        <dbReference type="Proteomes" id="UP000247409"/>
    </source>
</evidence>
<evidence type="ECO:0000256" key="1">
    <source>
        <dbReference type="SAM" id="MobiDB-lite"/>
    </source>
</evidence>
<dbReference type="Proteomes" id="UP000247409">
    <property type="component" value="Unassembled WGS sequence"/>
</dbReference>
<evidence type="ECO:0000313" key="2">
    <source>
        <dbReference type="EMBL" id="PXF40534.1"/>
    </source>
</evidence>
<reference evidence="2 3" key="1">
    <citation type="journal article" date="2018" name="Mol. Biol. Evol.">
        <title>Analysis of the draft genome of the red seaweed Gracilariopsis chorda provides insights into genome size evolution in Rhodophyta.</title>
        <authorList>
            <person name="Lee J."/>
            <person name="Yang E.C."/>
            <person name="Graf L."/>
            <person name="Yang J.H."/>
            <person name="Qiu H."/>
            <person name="Zel Zion U."/>
            <person name="Chan C.X."/>
            <person name="Stephens T.G."/>
            <person name="Weber A.P.M."/>
            <person name="Boo G.H."/>
            <person name="Boo S.M."/>
            <person name="Kim K.M."/>
            <person name="Shin Y."/>
            <person name="Jung M."/>
            <person name="Lee S.J."/>
            <person name="Yim H.S."/>
            <person name="Lee J.H."/>
            <person name="Bhattacharya D."/>
            <person name="Yoon H.S."/>
        </authorList>
    </citation>
    <scope>NUCLEOTIDE SEQUENCE [LARGE SCALE GENOMIC DNA]</scope>
    <source>
        <strain evidence="2 3">SKKU-2015</strain>
        <tissue evidence="2">Whole body</tissue>
    </source>
</reference>
<name>A0A2V3IEP3_9FLOR</name>
<accession>A0A2V3IEP3</accession>
<dbReference type="EMBL" id="NBIV01000285">
    <property type="protein sequence ID" value="PXF40534.1"/>
    <property type="molecule type" value="Genomic_DNA"/>
</dbReference>
<organism evidence="2 3">
    <name type="scientific">Gracilariopsis chorda</name>
    <dbReference type="NCBI Taxonomy" id="448386"/>
    <lineage>
        <taxon>Eukaryota</taxon>
        <taxon>Rhodophyta</taxon>
        <taxon>Florideophyceae</taxon>
        <taxon>Rhodymeniophycidae</taxon>
        <taxon>Gracilariales</taxon>
        <taxon>Gracilariaceae</taxon>
        <taxon>Gracilariopsis</taxon>
    </lineage>
</organism>